<sequence length="412" mass="46792">MRVLHISTSDSGGAGIAALRTHIALLESGTKSKFLCLYKSTTSVPEVYQFHKSNKRSLKKEILNRFGLKLPNAVLNKRSIIGRKGEYEIFTFPRTDLRVHDHKLVKEADIIQLHWIADFIDYPSFFANINKPIVWTLHDMNPFQGGFHYLNDKETNSVIWSDIENDFIKLKKESVDMVPNLHVVTPSNWLGESAKRSTIFRDRPIHGNFYYGIDFEVFKPIKQEIACEILGIPVDGIKILFSADNLLNKRKGFDLLLAALDLLDKNLKLTLITIGSTFNNQVLSHFTCYNLGLIKDERLINIIYNAADCFVLPSREDNFPNVMLEALACGLPIISFPVGGMAEVIQTGENGILAKDLTPESLAEAIQGFIENKYFFQSEKIRAEAMSLFNKKRHAKKYLNLYNEMLTSINCP</sequence>
<dbReference type="Proteomes" id="UP001476807">
    <property type="component" value="Unassembled WGS sequence"/>
</dbReference>
<gene>
    <name evidence="1" type="ORF">ABS362_12170</name>
</gene>
<dbReference type="RefSeq" id="WP_350412754.1">
    <property type="nucleotide sequence ID" value="NZ_JBEOKT010000010.1"/>
</dbReference>
<evidence type="ECO:0000313" key="2">
    <source>
        <dbReference type="Proteomes" id="UP001476807"/>
    </source>
</evidence>
<dbReference type="PANTHER" id="PTHR12526">
    <property type="entry name" value="GLYCOSYLTRANSFERASE"/>
    <property type="match status" value="1"/>
</dbReference>
<dbReference type="Pfam" id="PF13692">
    <property type="entry name" value="Glyco_trans_1_4"/>
    <property type="match status" value="1"/>
</dbReference>
<keyword evidence="2" id="KW-1185">Reference proteome</keyword>
<protein>
    <submittedName>
        <fullName evidence="1">Glycosyltransferase</fullName>
        <ecNumber evidence="1">2.4.-.-</ecNumber>
    </submittedName>
</protein>
<dbReference type="SUPFAM" id="SSF53756">
    <property type="entry name" value="UDP-Glycosyltransferase/glycogen phosphorylase"/>
    <property type="match status" value="1"/>
</dbReference>
<name>A0ABV1RVB3_9BACT</name>
<organism evidence="1 2">
    <name type="scientific">Pontibacter populi</name>
    <dbReference type="NCBI Taxonomy" id="890055"/>
    <lineage>
        <taxon>Bacteria</taxon>
        <taxon>Pseudomonadati</taxon>
        <taxon>Bacteroidota</taxon>
        <taxon>Cytophagia</taxon>
        <taxon>Cytophagales</taxon>
        <taxon>Hymenobacteraceae</taxon>
        <taxon>Pontibacter</taxon>
    </lineage>
</organism>
<dbReference type="Gene3D" id="3.40.50.2000">
    <property type="entry name" value="Glycogen Phosphorylase B"/>
    <property type="match status" value="2"/>
</dbReference>
<proteinExistence type="predicted"/>
<comment type="caution">
    <text evidence="1">The sequence shown here is derived from an EMBL/GenBank/DDBJ whole genome shotgun (WGS) entry which is preliminary data.</text>
</comment>
<keyword evidence="1" id="KW-0808">Transferase</keyword>
<dbReference type="GO" id="GO:0016757">
    <property type="term" value="F:glycosyltransferase activity"/>
    <property type="evidence" value="ECO:0007669"/>
    <property type="project" value="UniProtKB-KW"/>
</dbReference>
<dbReference type="EMBL" id="JBEOKT010000010">
    <property type="protein sequence ID" value="MER2998304.1"/>
    <property type="molecule type" value="Genomic_DNA"/>
</dbReference>
<evidence type="ECO:0000313" key="1">
    <source>
        <dbReference type="EMBL" id="MER2998304.1"/>
    </source>
</evidence>
<dbReference type="EC" id="2.4.-.-" evidence="1"/>
<reference evidence="1 2" key="1">
    <citation type="submission" date="2024-06" db="EMBL/GenBank/DDBJ databases">
        <title>Pontibacter populi HYL7-15.</title>
        <authorList>
            <person name="Kim M.K."/>
        </authorList>
    </citation>
    <scope>NUCLEOTIDE SEQUENCE [LARGE SCALE GENOMIC DNA]</scope>
    <source>
        <strain evidence="1 2">HYL7-15</strain>
    </source>
</reference>
<accession>A0ABV1RVB3</accession>
<keyword evidence="1" id="KW-0328">Glycosyltransferase</keyword>